<protein>
    <submittedName>
        <fullName evidence="3">Flagellin N-terminal-like domain-containing protein</fullName>
    </submittedName>
</protein>
<dbReference type="InterPro" id="IPR012859">
    <property type="entry name" value="Pilin_N_archaeal"/>
</dbReference>
<dbReference type="RefSeq" id="WP_074795095.1">
    <property type="nucleotide sequence ID" value="NZ_FOAD01000006.1"/>
</dbReference>
<evidence type="ECO:0000256" key="1">
    <source>
        <dbReference type="SAM" id="Phobius"/>
    </source>
</evidence>
<keyword evidence="1" id="KW-1133">Transmembrane helix</keyword>
<reference evidence="3 4" key="1">
    <citation type="submission" date="2016-10" db="EMBL/GenBank/DDBJ databases">
        <authorList>
            <person name="de Groot N.N."/>
        </authorList>
    </citation>
    <scope>NUCLEOTIDE SEQUENCE [LARGE SCALE GENOMIC DNA]</scope>
    <source>
        <strain evidence="3 4">CDM_5</strain>
    </source>
</reference>
<feature type="transmembrane region" description="Helical" evidence="1">
    <location>
        <begin position="12"/>
        <end position="40"/>
    </location>
</feature>
<keyword evidence="1" id="KW-0472">Membrane</keyword>
<dbReference type="InterPro" id="IPR013373">
    <property type="entry name" value="Flagellin/pilin_N_arc"/>
</dbReference>
<evidence type="ECO:0000313" key="3">
    <source>
        <dbReference type="EMBL" id="SEL65074.1"/>
    </source>
</evidence>
<keyword evidence="3" id="KW-0282">Flagellum</keyword>
<dbReference type="Proteomes" id="UP000183894">
    <property type="component" value="Unassembled WGS sequence"/>
</dbReference>
<proteinExistence type="predicted"/>
<keyword evidence="3" id="KW-0966">Cell projection</keyword>
<accession>A0A1H7RZH5</accession>
<evidence type="ECO:0000313" key="4">
    <source>
        <dbReference type="Proteomes" id="UP000183894"/>
    </source>
</evidence>
<dbReference type="Pfam" id="PF07790">
    <property type="entry name" value="Pilin_N"/>
    <property type="match status" value="1"/>
</dbReference>
<dbReference type="OrthoDB" id="240763at2157"/>
<dbReference type="NCBIfam" id="TIGR02537">
    <property type="entry name" value="arch_flag_Nterm"/>
    <property type="match status" value="1"/>
</dbReference>
<feature type="domain" description="Archaeal Type IV pilin N-terminal" evidence="2">
    <location>
        <begin position="11"/>
        <end position="89"/>
    </location>
</feature>
<sequence>MPLPSPTPARRGVSPVIGVALMLVVVVLLAAIVGIMVTGFGDTLREPRPHVAFDVAYHPDGEGNSGNGAYINISHDRGSFEDGDSVFVVDDSGNRIAWEDVWTGGPQVGPAGEYAHIDGEGSDSVLNPICTAGQHYRVIIEYEDGSSQILVDYEIPSDPTSTSSNC</sequence>
<gene>
    <name evidence="3" type="ORF">SAMN04488691_106213</name>
</gene>
<keyword evidence="3" id="KW-0969">Cilium</keyword>
<name>A0A1H7RZH5_HALLR</name>
<evidence type="ECO:0000259" key="2">
    <source>
        <dbReference type="Pfam" id="PF07790"/>
    </source>
</evidence>
<organism evidence="3 4">
    <name type="scientific">Haloferax larsenii</name>
    <dbReference type="NCBI Taxonomy" id="302484"/>
    <lineage>
        <taxon>Archaea</taxon>
        <taxon>Methanobacteriati</taxon>
        <taxon>Methanobacteriota</taxon>
        <taxon>Stenosarchaea group</taxon>
        <taxon>Halobacteria</taxon>
        <taxon>Halobacteriales</taxon>
        <taxon>Haloferacaceae</taxon>
        <taxon>Haloferax</taxon>
    </lineage>
</organism>
<dbReference type="AlphaFoldDB" id="A0A1H7RZH5"/>
<dbReference type="EMBL" id="FOAD01000006">
    <property type="protein sequence ID" value="SEL65074.1"/>
    <property type="molecule type" value="Genomic_DNA"/>
</dbReference>
<keyword evidence="1" id="KW-0812">Transmembrane</keyword>